<proteinExistence type="predicted"/>
<feature type="region of interest" description="Disordered" evidence="1">
    <location>
        <begin position="15"/>
        <end position="36"/>
    </location>
</feature>
<dbReference type="AlphaFoldDB" id="A0A061F1R1"/>
<accession>A0A061F1R1</accession>
<evidence type="ECO:0000256" key="1">
    <source>
        <dbReference type="SAM" id="MobiDB-lite"/>
    </source>
</evidence>
<dbReference type="Proteomes" id="UP000026915">
    <property type="component" value="Chromosome 5"/>
</dbReference>
<keyword evidence="3" id="KW-1185">Reference proteome</keyword>
<evidence type="ECO:0000313" key="2">
    <source>
        <dbReference type="EMBL" id="EOY08459.1"/>
    </source>
</evidence>
<dbReference type="PANTHER" id="PTHR33356">
    <property type="entry name" value="TIP41-LIKE PROTEIN"/>
    <property type="match status" value="1"/>
</dbReference>
<dbReference type="PANTHER" id="PTHR33356:SF34">
    <property type="match status" value="1"/>
</dbReference>
<evidence type="ECO:0000313" key="3">
    <source>
        <dbReference type="Proteomes" id="UP000026915"/>
    </source>
</evidence>
<organism evidence="2 3">
    <name type="scientific">Theobroma cacao</name>
    <name type="common">Cacao</name>
    <name type="synonym">Cocoa</name>
    <dbReference type="NCBI Taxonomy" id="3641"/>
    <lineage>
        <taxon>Eukaryota</taxon>
        <taxon>Viridiplantae</taxon>
        <taxon>Streptophyta</taxon>
        <taxon>Embryophyta</taxon>
        <taxon>Tracheophyta</taxon>
        <taxon>Spermatophyta</taxon>
        <taxon>Magnoliopsida</taxon>
        <taxon>eudicotyledons</taxon>
        <taxon>Gunneridae</taxon>
        <taxon>Pentapetalae</taxon>
        <taxon>rosids</taxon>
        <taxon>malvids</taxon>
        <taxon>Malvales</taxon>
        <taxon>Malvaceae</taxon>
        <taxon>Byttnerioideae</taxon>
        <taxon>Theobroma</taxon>
    </lineage>
</organism>
<protein>
    <submittedName>
        <fullName evidence="2">Embryo sac development arrest 12, putative</fullName>
    </submittedName>
</protein>
<dbReference type="OMA" id="RPAERCC"/>
<dbReference type="InParanoid" id="A0A061F1R1"/>
<dbReference type="Gramene" id="EOY08459">
    <property type="protein sequence ID" value="EOY08459"/>
    <property type="gene ID" value="TCM_022920"/>
</dbReference>
<dbReference type="EMBL" id="CM001883">
    <property type="protein sequence ID" value="EOY08459.1"/>
    <property type="molecule type" value="Genomic_DNA"/>
</dbReference>
<reference evidence="2 3" key="1">
    <citation type="journal article" date="2013" name="Genome Biol.">
        <title>The genome sequence of the most widely cultivated cacao type and its use to identify candidate genes regulating pod color.</title>
        <authorList>
            <person name="Motamayor J.C."/>
            <person name="Mockaitis K."/>
            <person name="Schmutz J."/>
            <person name="Haiminen N."/>
            <person name="Iii D.L."/>
            <person name="Cornejo O."/>
            <person name="Findley S.D."/>
            <person name="Zheng P."/>
            <person name="Utro F."/>
            <person name="Royaert S."/>
            <person name="Saski C."/>
            <person name="Jenkins J."/>
            <person name="Podicheti R."/>
            <person name="Zhao M."/>
            <person name="Scheffler B.E."/>
            <person name="Stack J.C."/>
            <person name="Feltus F.A."/>
            <person name="Mustiga G.M."/>
            <person name="Amores F."/>
            <person name="Phillips W."/>
            <person name="Marelli J.P."/>
            <person name="May G.D."/>
            <person name="Shapiro H."/>
            <person name="Ma J."/>
            <person name="Bustamante C.D."/>
            <person name="Schnell R.J."/>
            <person name="Main D."/>
            <person name="Gilbert D."/>
            <person name="Parida L."/>
            <person name="Kuhn D.N."/>
        </authorList>
    </citation>
    <scope>NUCLEOTIDE SEQUENCE [LARGE SCALE GENOMIC DNA]</scope>
    <source>
        <strain evidence="3">cv. Matina 1-6</strain>
    </source>
</reference>
<gene>
    <name evidence="2" type="ORF">TCM_022920</name>
</gene>
<feature type="compositionally biased region" description="Basic and acidic residues" evidence="1">
    <location>
        <begin position="23"/>
        <end position="36"/>
    </location>
</feature>
<name>A0A061F1R1_THECC</name>
<sequence>MDMCLLKVESGHTVVGRGSGGEDMDKTHRAKTAEGWRERGTERYGPDSLGVCRIGHVTSNEAKTMANELSNSPPNLDDGELWLPSDIFLNEAPSKFKPLLPHHLPFSCMDDLAPRFASLSLPKHQQKLPKATNFERLKEPVCCGSMNGSGFKGGQSLYGFRTGPFLGGTKPVHEFQFLKPTPAQVESYVEARARVLQRQQNRLIQNRVFPFQASGFNTNKYGLGGGLVRECGGTGVFHPRTVNTDLNASTTFHYKKKQSVRNRQLQESQVSSMKRVGVTVAKQEDCYYHLPAEMGLPRDWTY</sequence>
<dbReference type="eggNOG" id="ENOG502S4IC">
    <property type="taxonomic scope" value="Eukaryota"/>
</dbReference>
<dbReference type="HOGENOM" id="CLU_922595_0_0_1"/>